<evidence type="ECO:0000256" key="6">
    <source>
        <dbReference type="ARBA" id="ARBA00022741"/>
    </source>
</evidence>
<feature type="domain" description="Glutamyl/glutaminyl-tRNA synthetase class Ib catalytic" evidence="11">
    <location>
        <begin position="3"/>
        <end position="305"/>
    </location>
</feature>
<evidence type="ECO:0000256" key="7">
    <source>
        <dbReference type="ARBA" id="ARBA00022840"/>
    </source>
</evidence>
<dbReference type="PANTHER" id="PTHR43311:SF2">
    <property type="entry name" value="GLUTAMATE--TRNA LIGASE, MITOCHONDRIAL-RELATED"/>
    <property type="match status" value="1"/>
</dbReference>
<dbReference type="SUPFAM" id="SSF52374">
    <property type="entry name" value="Nucleotidylyl transferase"/>
    <property type="match status" value="1"/>
</dbReference>
<dbReference type="RefSeq" id="WP_136132328.1">
    <property type="nucleotide sequence ID" value="NZ_PDKR01000001.1"/>
</dbReference>
<dbReference type="GO" id="GO:0005829">
    <property type="term" value="C:cytosol"/>
    <property type="evidence" value="ECO:0007669"/>
    <property type="project" value="TreeGrafter"/>
</dbReference>
<evidence type="ECO:0000256" key="4">
    <source>
        <dbReference type="ARBA" id="ARBA00022490"/>
    </source>
</evidence>
<dbReference type="InterPro" id="IPR020751">
    <property type="entry name" value="aa-tRNA-synth_I_codon-bd_sub2"/>
</dbReference>
<organism evidence="13 14">
    <name type="scientific">Candidatus Pantoea edessiphila</name>
    <dbReference type="NCBI Taxonomy" id="2044610"/>
    <lineage>
        <taxon>Bacteria</taxon>
        <taxon>Pseudomonadati</taxon>
        <taxon>Pseudomonadota</taxon>
        <taxon>Gammaproteobacteria</taxon>
        <taxon>Enterobacterales</taxon>
        <taxon>Erwiniaceae</taxon>
        <taxon>Pantoea</taxon>
    </lineage>
</organism>
<keyword evidence="7 10" id="KW-0067">ATP-binding</keyword>
<proteinExistence type="inferred from homology"/>
<evidence type="ECO:0000256" key="8">
    <source>
        <dbReference type="ARBA" id="ARBA00022917"/>
    </source>
</evidence>
<dbReference type="InterPro" id="IPR045462">
    <property type="entry name" value="aa-tRNA-synth_I_cd-bd"/>
</dbReference>
<dbReference type="Proteomes" id="UP000295937">
    <property type="component" value="Unassembled WGS sequence"/>
</dbReference>
<evidence type="ECO:0000259" key="11">
    <source>
        <dbReference type="Pfam" id="PF00749"/>
    </source>
</evidence>
<dbReference type="InterPro" id="IPR004527">
    <property type="entry name" value="Glu-tRNA-ligase_bac/mito"/>
</dbReference>
<dbReference type="Pfam" id="PF19269">
    <property type="entry name" value="Anticodon_2"/>
    <property type="match status" value="1"/>
</dbReference>
<feature type="domain" description="Aminoacyl-tRNA synthetase class I anticodon-binding" evidence="12">
    <location>
        <begin position="322"/>
        <end position="461"/>
    </location>
</feature>
<keyword evidence="8 10" id="KW-0648">Protein biosynthesis</keyword>
<feature type="short sequence motif" description="'KMSKS' region" evidence="10">
    <location>
        <begin position="236"/>
        <end position="240"/>
    </location>
</feature>
<comment type="caution">
    <text evidence="10">Lacks conserved residue(s) required for the propagation of feature annotation.</text>
</comment>
<evidence type="ECO:0000256" key="9">
    <source>
        <dbReference type="ARBA" id="ARBA00023146"/>
    </source>
</evidence>
<dbReference type="InterPro" id="IPR033910">
    <property type="entry name" value="GluRS_core"/>
</dbReference>
<feature type="short sequence motif" description="'HIGH' region" evidence="10">
    <location>
        <begin position="9"/>
        <end position="19"/>
    </location>
</feature>
<dbReference type="AlphaFoldDB" id="A0A2P5T2X2"/>
<protein>
    <recommendedName>
        <fullName evidence="10">Glutamate--tRNA ligase</fullName>
        <ecNumber evidence="10">6.1.1.17</ecNumber>
    </recommendedName>
    <alternativeName>
        <fullName evidence="10">Glutamyl-tRNA synthetase</fullName>
        <shortName evidence="10">GluRS</shortName>
    </alternativeName>
</protein>
<dbReference type="PANTHER" id="PTHR43311">
    <property type="entry name" value="GLUTAMATE--TRNA LIGASE"/>
    <property type="match status" value="1"/>
</dbReference>
<dbReference type="Pfam" id="PF00749">
    <property type="entry name" value="tRNA-synt_1c"/>
    <property type="match status" value="1"/>
</dbReference>
<keyword evidence="9 10" id="KW-0030">Aminoacyl-tRNA synthetase</keyword>
<gene>
    <name evidence="10" type="primary">gltX</name>
    <name evidence="13" type="ORF">CRV09_01195</name>
</gene>
<dbReference type="GO" id="GO:0005524">
    <property type="term" value="F:ATP binding"/>
    <property type="evidence" value="ECO:0007669"/>
    <property type="project" value="UniProtKB-UniRule"/>
</dbReference>
<comment type="function">
    <text evidence="10">Catalyzes the attachment of glutamate to tRNA(Glu) in a two-step reaction: glutamate is first activated by ATP to form Glu-AMP and then transferred to the acceptor end of tRNA(Glu).</text>
</comment>
<dbReference type="CDD" id="cd00808">
    <property type="entry name" value="GluRS_core"/>
    <property type="match status" value="1"/>
</dbReference>
<evidence type="ECO:0000256" key="2">
    <source>
        <dbReference type="ARBA" id="ARBA00007894"/>
    </source>
</evidence>
<dbReference type="HAMAP" id="MF_00022">
    <property type="entry name" value="Glu_tRNA_synth_type1"/>
    <property type="match status" value="1"/>
</dbReference>
<evidence type="ECO:0000313" key="14">
    <source>
        <dbReference type="Proteomes" id="UP000295937"/>
    </source>
</evidence>
<evidence type="ECO:0000313" key="13">
    <source>
        <dbReference type="EMBL" id="PPI88902.1"/>
    </source>
</evidence>
<comment type="catalytic activity">
    <reaction evidence="10">
        <text>tRNA(Glu) + L-glutamate + ATP = L-glutamyl-tRNA(Glu) + AMP + diphosphate</text>
        <dbReference type="Rhea" id="RHEA:23540"/>
        <dbReference type="Rhea" id="RHEA-COMP:9663"/>
        <dbReference type="Rhea" id="RHEA-COMP:9680"/>
        <dbReference type="ChEBI" id="CHEBI:29985"/>
        <dbReference type="ChEBI" id="CHEBI:30616"/>
        <dbReference type="ChEBI" id="CHEBI:33019"/>
        <dbReference type="ChEBI" id="CHEBI:78442"/>
        <dbReference type="ChEBI" id="CHEBI:78520"/>
        <dbReference type="ChEBI" id="CHEBI:456215"/>
        <dbReference type="EC" id="6.1.1.17"/>
    </reaction>
</comment>
<dbReference type="GO" id="GO:0004818">
    <property type="term" value="F:glutamate-tRNA ligase activity"/>
    <property type="evidence" value="ECO:0007669"/>
    <property type="project" value="UniProtKB-UniRule"/>
</dbReference>
<evidence type="ECO:0000259" key="12">
    <source>
        <dbReference type="Pfam" id="PF19269"/>
    </source>
</evidence>
<comment type="subunit">
    <text evidence="3 10">Monomer.</text>
</comment>
<comment type="similarity">
    <text evidence="2 10">Belongs to the class-I aminoacyl-tRNA synthetase family. Glutamate--tRNA ligase type 1 subfamily.</text>
</comment>
<reference evidence="13 14" key="1">
    <citation type="journal article" date="2018" name="Genome Biol. Evol.">
        <title>Cladogenesis and Genomic Streamlining in Extracellular Endosymbionts of Tropical Stink Bugs.</title>
        <authorList>
            <person name="Otero-Bravo A."/>
            <person name="Goffredi S."/>
            <person name="Sabree Z.L."/>
        </authorList>
    </citation>
    <scope>NUCLEOTIDE SEQUENCE [LARGE SCALE GENOMIC DNA]</scope>
    <source>
        <strain evidence="13 14">SoEO</strain>
    </source>
</reference>
<dbReference type="InterPro" id="IPR000924">
    <property type="entry name" value="Glu/Gln-tRNA-synth"/>
</dbReference>
<name>A0A2P5T2X2_9GAMM</name>
<keyword evidence="5 10" id="KW-0436">Ligase</keyword>
<dbReference type="GO" id="GO:0008270">
    <property type="term" value="F:zinc ion binding"/>
    <property type="evidence" value="ECO:0007669"/>
    <property type="project" value="InterPro"/>
</dbReference>
<keyword evidence="6 10" id="KW-0547">Nucleotide-binding</keyword>
<dbReference type="FunFam" id="3.40.50.620:FF:000007">
    <property type="entry name" value="Glutamate--tRNA ligase"/>
    <property type="match status" value="1"/>
</dbReference>
<dbReference type="InterPro" id="IPR008925">
    <property type="entry name" value="aa_tRNA-synth_I_cd-bd_sf"/>
</dbReference>
<evidence type="ECO:0000256" key="1">
    <source>
        <dbReference type="ARBA" id="ARBA00004496"/>
    </source>
</evidence>
<dbReference type="InterPro" id="IPR049940">
    <property type="entry name" value="GluQ/Sye"/>
</dbReference>
<evidence type="ECO:0000256" key="5">
    <source>
        <dbReference type="ARBA" id="ARBA00022598"/>
    </source>
</evidence>
<feature type="binding site" evidence="10">
    <location>
        <position position="239"/>
    </location>
    <ligand>
        <name>ATP</name>
        <dbReference type="ChEBI" id="CHEBI:30616"/>
    </ligand>
</feature>
<sequence>MNVKTRFAPSPTGYLHIGNVRTALYSWLFARHHNGTFILRIEDTDIDRSKQEFVKDIIDSMNWLKLNFNEGPYYQTKRFHRYNNVINNMLKTGLAYKCFCSKERLEYIRGIQMKKGEKPRYDGFCRNNQKIPDNMQYVVRFRNPQEGHIIFNDQIRGMIRFNNEELDDLIIRRTDGSPTYNFCVAIDDWDMGITHVIRGEDHINNTPRQINILRAIGANIPVYGHVSMIFGSDGKKLSKRNSSILKISDYREKGYLPEALLNYLVRLGWSHNDKEIFTISEMINLFTINKINKSASIFSIDKLRWVNHRHINTLPLDYIANQLHEHIKNQDINISDGPKLTKIVALFSKNCKTLQEMAISCRYCFEDFTEFDHNYARKYLHYKNYELLKSIRNKLITICDWNIENIYSTILNAANEFKINTNTACMALRVAITGVNYSPAINYIIEAIGLNKTISRIDKALTFITNS</sequence>
<dbReference type="GO" id="GO:0006424">
    <property type="term" value="P:glutamyl-tRNA aminoacylation"/>
    <property type="evidence" value="ECO:0007669"/>
    <property type="project" value="UniProtKB-UniRule"/>
</dbReference>
<dbReference type="PROSITE" id="PS00178">
    <property type="entry name" value="AA_TRNA_LIGASE_I"/>
    <property type="match status" value="1"/>
</dbReference>
<evidence type="ECO:0000256" key="3">
    <source>
        <dbReference type="ARBA" id="ARBA00011245"/>
    </source>
</evidence>
<dbReference type="InterPro" id="IPR001412">
    <property type="entry name" value="aa-tRNA-synth_I_CS"/>
</dbReference>
<comment type="caution">
    <text evidence="13">The sequence shown here is derived from an EMBL/GenBank/DDBJ whole genome shotgun (WGS) entry which is preliminary data.</text>
</comment>
<keyword evidence="4 10" id="KW-0963">Cytoplasm</keyword>
<dbReference type="GO" id="GO:0000049">
    <property type="term" value="F:tRNA binding"/>
    <property type="evidence" value="ECO:0007669"/>
    <property type="project" value="InterPro"/>
</dbReference>
<dbReference type="EMBL" id="PDKR01000001">
    <property type="protein sequence ID" value="PPI88902.1"/>
    <property type="molecule type" value="Genomic_DNA"/>
</dbReference>
<evidence type="ECO:0000256" key="10">
    <source>
        <dbReference type="HAMAP-Rule" id="MF_00022"/>
    </source>
</evidence>
<accession>A0A2P5T2X2</accession>
<dbReference type="EC" id="6.1.1.17" evidence="10"/>
<dbReference type="NCBIfam" id="TIGR00464">
    <property type="entry name" value="gltX_bact"/>
    <property type="match status" value="1"/>
</dbReference>
<dbReference type="InterPro" id="IPR020058">
    <property type="entry name" value="Glu/Gln-tRNA-synth_Ib_cat-dom"/>
</dbReference>
<dbReference type="InterPro" id="IPR014729">
    <property type="entry name" value="Rossmann-like_a/b/a_fold"/>
</dbReference>
<dbReference type="Gene3D" id="1.10.10.350">
    <property type="match status" value="1"/>
</dbReference>
<dbReference type="PRINTS" id="PR00987">
    <property type="entry name" value="TRNASYNTHGLU"/>
</dbReference>
<dbReference type="SUPFAM" id="SSF48163">
    <property type="entry name" value="An anticodon-binding domain of class I aminoacyl-tRNA synthetases"/>
    <property type="match status" value="1"/>
</dbReference>
<comment type="subcellular location">
    <subcellularLocation>
        <location evidence="1 10">Cytoplasm</location>
    </subcellularLocation>
</comment>
<dbReference type="OrthoDB" id="9807503at2"/>
<dbReference type="Gene3D" id="3.40.50.620">
    <property type="entry name" value="HUPs"/>
    <property type="match status" value="1"/>
</dbReference>